<dbReference type="RefSeq" id="WP_202999973.1">
    <property type="nucleotide sequence ID" value="NZ_JADWYU010000141.1"/>
</dbReference>
<dbReference type="InterPro" id="IPR001647">
    <property type="entry name" value="HTH_TetR"/>
</dbReference>
<proteinExistence type="predicted"/>
<evidence type="ECO:0000313" key="6">
    <source>
        <dbReference type="EMBL" id="MBL7633247.1"/>
    </source>
</evidence>
<organism evidence="6 7">
    <name type="scientific">Frankia nepalensis</name>
    <dbReference type="NCBI Taxonomy" id="1836974"/>
    <lineage>
        <taxon>Bacteria</taxon>
        <taxon>Bacillati</taxon>
        <taxon>Actinomycetota</taxon>
        <taxon>Actinomycetes</taxon>
        <taxon>Frankiales</taxon>
        <taxon>Frankiaceae</taxon>
        <taxon>Frankia</taxon>
    </lineage>
</organism>
<evidence type="ECO:0000256" key="1">
    <source>
        <dbReference type="ARBA" id="ARBA00023015"/>
    </source>
</evidence>
<evidence type="ECO:0000259" key="5">
    <source>
        <dbReference type="PROSITE" id="PS50977"/>
    </source>
</evidence>
<keyword evidence="2 4" id="KW-0238">DNA-binding</keyword>
<name>A0A937RND4_9ACTN</name>
<keyword evidence="7" id="KW-1185">Reference proteome</keyword>
<protein>
    <submittedName>
        <fullName evidence="6">TetR/AcrR family transcriptional regulator</fullName>
    </submittedName>
</protein>
<reference evidence="6" key="1">
    <citation type="submission" date="2020-12" db="EMBL/GenBank/DDBJ databases">
        <title>Genomic characterization of non-nitrogen-fixing Frankia strains.</title>
        <authorList>
            <person name="Carlos-Shanley C."/>
            <person name="Guerra T."/>
            <person name="Hahn D."/>
        </authorList>
    </citation>
    <scope>NUCLEOTIDE SEQUENCE</scope>
    <source>
        <strain evidence="6">CN6</strain>
    </source>
</reference>
<sequence length="262" mass="28743">MDVDAVGERAQTDDDATADWQRRVVTRSLQEAQRRSIDRGNRFIRAAAKVLERSNGESLTVQEVADEAGQSLRTLYQYFASKDDLLLAVFEEAMHTNARIIRAAIAGLDDPLERLAGAILAAAHLPAMHNKAGVDRGLVHLRRQLSQADPDLIARSQVPVMSLYRELIEAATADASLTALDIEPATYFVVSARTSLLTSMTIGNEYGVRSPDAVDLSVFCLGGLGAHRPREWHQQVNERLELSGDGRSILRRLARASNSAQT</sequence>
<feature type="DNA-binding region" description="H-T-H motif" evidence="4">
    <location>
        <begin position="60"/>
        <end position="79"/>
    </location>
</feature>
<dbReference type="Gene3D" id="1.10.357.10">
    <property type="entry name" value="Tetracycline Repressor, domain 2"/>
    <property type="match status" value="1"/>
</dbReference>
<dbReference type="PANTHER" id="PTHR30055">
    <property type="entry name" value="HTH-TYPE TRANSCRIPTIONAL REGULATOR RUTR"/>
    <property type="match status" value="1"/>
</dbReference>
<dbReference type="InterPro" id="IPR009057">
    <property type="entry name" value="Homeodomain-like_sf"/>
</dbReference>
<evidence type="ECO:0000256" key="2">
    <source>
        <dbReference type="ARBA" id="ARBA00023125"/>
    </source>
</evidence>
<gene>
    <name evidence="6" type="ORF">I7412_40060</name>
</gene>
<evidence type="ECO:0000256" key="4">
    <source>
        <dbReference type="PROSITE-ProRule" id="PRU00335"/>
    </source>
</evidence>
<dbReference type="AlphaFoldDB" id="A0A937RND4"/>
<accession>A0A937RND4</accession>
<dbReference type="Proteomes" id="UP000604475">
    <property type="component" value="Unassembled WGS sequence"/>
</dbReference>
<dbReference type="PROSITE" id="PS50977">
    <property type="entry name" value="HTH_TETR_2"/>
    <property type="match status" value="1"/>
</dbReference>
<dbReference type="PANTHER" id="PTHR30055:SF234">
    <property type="entry name" value="HTH-TYPE TRANSCRIPTIONAL REGULATOR BETI"/>
    <property type="match status" value="1"/>
</dbReference>
<dbReference type="GO" id="GO:0003700">
    <property type="term" value="F:DNA-binding transcription factor activity"/>
    <property type="evidence" value="ECO:0007669"/>
    <property type="project" value="TreeGrafter"/>
</dbReference>
<dbReference type="InterPro" id="IPR050109">
    <property type="entry name" value="HTH-type_TetR-like_transc_reg"/>
</dbReference>
<dbReference type="SUPFAM" id="SSF46689">
    <property type="entry name" value="Homeodomain-like"/>
    <property type="match status" value="1"/>
</dbReference>
<comment type="caution">
    <text evidence="6">The sequence shown here is derived from an EMBL/GenBank/DDBJ whole genome shotgun (WGS) entry which is preliminary data.</text>
</comment>
<feature type="domain" description="HTH tetR-type" evidence="5">
    <location>
        <begin position="37"/>
        <end position="97"/>
    </location>
</feature>
<dbReference type="GO" id="GO:0000976">
    <property type="term" value="F:transcription cis-regulatory region binding"/>
    <property type="evidence" value="ECO:0007669"/>
    <property type="project" value="TreeGrafter"/>
</dbReference>
<dbReference type="EMBL" id="JAEACQ010000377">
    <property type="protein sequence ID" value="MBL7633247.1"/>
    <property type="molecule type" value="Genomic_DNA"/>
</dbReference>
<dbReference type="Gene3D" id="1.10.10.60">
    <property type="entry name" value="Homeodomain-like"/>
    <property type="match status" value="1"/>
</dbReference>
<keyword evidence="3" id="KW-0804">Transcription</keyword>
<keyword evidence="1" id="KW-0805">Transcription regulation</keyword>
<dbReference type="Pfam" id="PF00440">
    <property type="entry name" value="TetR_N"/>
    <property type="match status" value="1"/>
</dbReference>
<evidence type="ECO:0000313" key="7">
    <source>
        <dbReference type="Proteomes" id="UP000604475"/>
    </source>
</evidence>
<evidence type="ECO:0000256" key="3">
    <source>
        <dbReference type="ARBA" id="ARBA00023163"/>
    </source>
</evidence>